<dbReference type="AlphaFoldDB" id="A0A5C6YZW8"/>
<evidence type="ECO:0000313" key="7">
    <source>
        <dbReference type="Proteomes" id="UP000321497"/>
    </source>
</evidence>
<dbReference type="PANTHER" id="PTHR45632">
    <property type="entry name" value="LD33804P"/>
    <property type="match status" value="1"/>
</dbReference>
<protein>
    <submittedName>
        <fullName evidence="6">T9SS type A sorting domain-containing protein</fullName>
    </submittedName>
</protein>
<dbReference type="InterPro" id="IPR056737">
    <property type="entry name" value="Beta-prop_ATRN-MKLN-like"/>
</dbReference>
<evidence type="ECO:0000313" key="6">
    <source>
        <dbReference type="EMBL" id="TXD73219.1"/>
    </source>
</evidence>
<dbReference type="Pfam" id="PF24981">
    <property type="entry name" value="Beta-prop_ATRN-LZTR1"/>
    <property type="match status" value="1"/>
</dbReference>
<dbReference type="InterPro" id="IPR015915">
    <property type="entry name" value="Kelch-typ_b-propeller"/>
</dbReference>
<keyword evidence="1" id="KW-0880">Kelch repeat</keyword>
<accession>A0A5C6YZW8</accession>
<name>A0A5C6YZW8_9FLAO</name>
<comment type="caution">
    <text evidence="6">The sequence shown here is derived from an EMBL/GenBank/DDBJ whole genome shotgun (WGS) entry which is preliminary data.</text>
</comment>
<keyword evidence="7" id="KW-1185">Reference proteome</keyword>
<dbReference type="SUPFAM" id="SSF50965">
    <property type="entry name" value="Galactose oxidase, central domain"/>
    <property type="match status" value="1"/>
</dbReference>
<feature type="chain" id="PRO_5022666771" evidence="4">
    <location>
        <begin position="28"/>
        <end position="424"/>
    </location>
</feature>
<dbReference type="Proteomes" id="UP000321497">
    <property type="component" value="Unassembled WGS sequence"/>
</dbReference>
<feature type="signal peptide" evidence="4">
    <location>
        <begin position="1"/>
        <end position="27"/>
    </location>
</feature>
<dbReference type="NCBIfam" id="TIGR04183">
    <property type="entry name" value="Por_Secre_tail"/>
    <property type="match status" value="1"/>
</dbReference>
<dbReference type="InterPro" id="IPR006652">
    <property type="entry name" value="Kelch_1"/>
</dbReference>
<feature type="domain" description="Attractin/MKLN-like beta-propeller" evidence="5">
    <location>
        <begin position="56"/>
        <end position="316"/>
    </location>
</feature>
<evidence type="ECO:0000256" key="4">
    <source>
        <dbReference type="SAM" id="SignalP"/>
    </source>
</evidence>
<evidence type="ECO:0000259" key="5">
    <source>
        <dbReference type="Pfam" id="PF24981"/>
    </source>
</evidence>
<dbReference type="InterPro" id="IPR026444">
    <property type="entry name" value="Secre_tail"/>
</dbReference>
<sequence>MNSKSIIMKKLLFYIAFFSLAIPNAIAQWSSGTDIPERIRAGQTIGYSNGDDGYLFMVSGRNQAGIITPITQRYQLSTDTWTNVAPPPTQLLGGATAILKDTIYVIGGLLTTPGNAIKKVRKYNIATDTWTDATDFPRTIVDARAVSYQDSLIYVVGGYQHKTYLYNSTYNRWREATPMLAPGSSISWGGFAIHGNKLVYMCGSDNFLSNNYWDTVRVGTIDPTDRSIITWEEKAPFPGQTRTFFEAQTWRDGVIMTGGSTDNTFDTFSDETYFYNPNTDIWRQLPPKPTAWLTGNSGSVFIGNTSKLICASGFQTDYLFETEIFSQEGSLSTNDYSANECGIENFKILNDSIEKIHFCIIEDGNVAVIIIDNSGRIVSKYESIVKVAGNYTIPLEGLNIANGTYFCTVSQNGNSKTKKMLVYN</sequence>
<gene>
    <name evidence="6" type="ORF">ESU54_08770</name>
</gene>
<dbReference type="EMBL" id="VORT01000005">
    <property type="protein sequence ID" value="TXD73219.1"/>
    <property type="molecule type" value="Genomic_DNA"/>
</dbReference>
<reference evidence="6 7" key="1">
    <citation type="submission" date="2019-08" db="EMBL/GenBank/DDBJ databases">
        <title>Genome of Aequorivita antarctica SW49 (type strain).</title>
        <authorList>
            <person name="Bowman J.P."/>
        </authorList>
    </citation>
    <scope>NUCLEOTIDE SEQUENCE [LARGE SCALE GENOMIC DNA]</scope>
    <source>
        <strain evidence="6 7">SW49</strain>
    </source>
</reference>
<keyword evidence="3" id="KW-0677">Repeat</keyword>
<proteinExistence type="predicted"/>
<dbReference type="PANTHER" id="PTHR45632:SF3">
    <property type="entry name" value="KELCH-LIKE PROTEIN 32"/>
    <property type="match status" value="1"/>
</dbReference>
<organism evidence="6 7">
    <name type="scientific">Aequorivita antarctica</name>
    <dbReference type="NCBI Taxonomy" id="153266"/>
    <lineage>
        <taxon>Bacteria</taxon>
        <taxon>Pseudomonadati</taxon>
        <taxon>Bacteroidota</taxon>
        <taxon>Flavobacteriia</taxon>
        <taxon>Flavobacteriales</taxon>
        <taxon>Flavobacteriaceae</taxon>
        <taxon>Aequorivita</taxon>
    </lineage>
</organism>
<dbReference type="Gene3D" id="2.120.10.80">
    <property type="entry name" value="Kelch-type beta propeller"/>
    <property type="match status" value="2"/>
</dbReference>
<dbReference type="InterPro" id="IPR011043">
    <property type="entry name" value="Gal_Oxase/kelch_b-propeller"/>
</dbReference>
<evidence type="ECO:0000256" key="1">
    <source>
        <dbReference type="ARBA" id="ARBA00022441"/>
    </source>
</evidence>
<evidence type="ECO:0000256" key="3">
    <source>
        <dbReference type="ARBA" id="ARBA00022737"/>
    </source>
</evidence>
<keyword evidence="2 4" id="KW-0732">Signal</keyword>
<dbReference type="SMART" id="SM00612">
    <property type="entry name" value="Kelch"/>
    <property type="match status" value="4"/>
</dbReference>
<evidence type="ECO:0000256" key="2">
    <source>
        <dbReference type="ARBA" id="ARBA00022729"/>
    </source>
</evidence>